<organism evidence="1">
    <name type="scientific">Oryza meridionalis</name>
    <dbReference type="NCBI Taxonomy" id="40149"/>
    <lineage>
        <taxon>Eukaryota</taxon>
        <taxon>Viridiplantae</taxon>
        <taxon>Streptophyta</taxon>
        <taxon>Embryophyta</taxon>
        <taxon>Tracheophyta</taxon>
        <taxon>Spermatophyta</taxon>
        <taxon>Magnoliopsida</taxon>
        <taxon>Liliopsida</taxon>
        <taxon>Poales</taxon>
        <taxon>Poaceae</taxon>
        <taxon>BOP clade</taxon>
        <taxon>Oryzoideae</taxon>
        <taxon>Oryzeae</taxon>
        <taxon>Oryzinae</taxon>
        <taxon>Oryza</taxon>
    </lineage>
</organism>
<name>A0A0E0C568_9ORYZ</name>
<dbReference type="Proteomes" id="UP000008021">
    <property type="component" value="Chromosome 1"/>
</dbReference>
<keyword evidence="2" id="KW-1185">Reference proteome</keyword>
<reference evidence="1" key="1">
    <citation type="submission" date="2015-04" db="UniProtKB">
        <authorList>
            <consortium name="EnsemblPlants"/>
        </authorList>
    </citation>
    <scope>IDENTIFICATION</scope>
</reference>
<reference evidence="1" key="2">
    <citation type="submission" date="2018-05" db="EMBL/GenBank/DDBJ databases">
        <title>OmerRS3 (Oryza meridionalis Reference Sequence Version 3).</title>
        <authorList>
            <person name="Zhang J."/>
            <person name="Kudrna D."/>
            <person name="Lee S."/>
            <person name="Talag J."/>
            <person name="Welchert J."/>
            <person name="Wing R.A."/>
        </authorList>
    </citation>
    <scope>NUCLEOTIDE SEQUENCE [LARGE SCALE GENOMIC DNA]</scope>
    <source>
        <strain evidence="1">cv. OR44</strain>
    </source>
</reference>
<accession>A0A0E0C568</accession>
<proteinExistence type="predicted"/>
<dbReference type="HOGENOM" id="CLU_2642231_0_0_1"/>
<dbReference type="EnsemblPlants" id="OMERI01G22150.2">
    <property type="protein sequence ID" value="OMERI01G22150.2"/>
    <property type="gene ID" value="OMERI01G22150"/>
</dbReference>
<sequence>MVTSCHRGRFCYKSVSSSDLMRMPPILKSRLAKNAIEVVSDEDEDVNIDAEIGTDSSSDSDDMDDFLYGIHRKSIGCKSKGRKNLGDF</sequence>
<protein>
    <submittedName>
        <fullName evidence="1">Uncharacterized protein</fullName>
    </submittedName>
</protein>
<dbReference type="Gramene" id="OMERI01G22150.2">
    <property type="protein sequence ID" value="OMERI01G22150.2"/>
    <property type="gene ID" value="OMERI01G22150"/>
</dbReference>
<dbReference type="AlphaFoldDB" id="A0A0E0C568"/>
<evidence type="ECO:0000313" key="1">
    <source>
        <dbReference type="EnsemblPlants" id="OMERI01G22150.2"/>
    </source>
</evidence>
<evidence type="ECO:0000313" key="2">
    <source>
        <dbReference type="Proteomes" id="UP000008021"/>
    </source>
</evidence>